<dbReference type="Gene3D" id="2.60.40.10">
    <property type="entry name" value="Immunoglobulins"/>
    <property type="match status" value="1"/>
</dbReference>
<evidence type="ECO:0000313" key="5">
    <source>
        <dbReference type="Proteomes" id="UP000019109"/>
    </source>
</evidence>
<dbReference type="InterPro" id="IPR014756">
    <property type="entry name" value="Ig_E-set"/>
</dbReference>
<feature type="domain" description="AMP-activated protein kinase glycogen-binding" evidence="3">
    <location>
        <begin position="15"/>
        <end position="89"/>
    </location>
</feature>
<organism evidence="4 5">
    <name type="scientific">Acetivibrio straminisolvens JCM 21531</name>
    <dbReference type="NCBI Taxonomy" id="1294263"/>
    <lineage>
        <taxon>Bacteria</taxon>
        <taxon>Bacillati</taxon>
        <taxon>Bacillota</taxon>
        <taxon>Clostridia</taxon>
        <taxon>Eubacteriales</taxon>
        <taxon>Oscillospiraceae</taxon>
        <taxon>Acetivibrio</taxon>
    </lineage>
</organism>
<proteinExistence type="predicted"/>
<keyword evidence="1" id="KW-0624">Polysaccharide degradation</keyword>
<dbReference type="OrthoDB" id="1715880at2"/>
<dbReference type="Pfam" id="PF16561">
    <property type="entry name" value="AMPK1_CBM"/>
    <property type="match status" value="1"/>
</dbReference>
<dbReference type="CDD" id="cd07184">
    <property type="entry name" value="E_set_Isoamylase_like_N"/>
    <property type="match status" value="1"/>
</dbReference>
<name>W4VAF7_9FIRM</name>
<gene>
    <name evidence="4" type="ORF">JCM21531_4004</name>
</gene>
<protein>
    <recommendedName>
        <fullName evidence="3">AMP-activated protein kinase glycogen-binding domain-containing protein</fullName>
    </recommendedName>
</protein>
<dbReference type="InterPro" id="IPR032640">
    <property type="entry name" value="AMPK1_CBM"/>
</dbReference>
<keyword evidence="1" id="KW-0119">Carbohydrate metabolism</keyword>
<comment type="caution">
    <text evidence="4">The sequence shown here is derived from an EMBL/GenBank/DDBJ whole genome shotgun (WGS) entry which is preliminary data.</text>
</comment>
<dbReference type="AlphaFoldDB" id="W4VAF7"/>
<accession>W4VAF7</accession>
<feature type="compositionally biased region" description="Basic and acidic residues" evidence="2">
    <location>
        <begin position="359"/>
        <end position="376"/>
    </location>
</feature>
<keyword evidence="1" id="KW-0136">Cellulose degradation</keyword>
<evidence type="ECO:0000256" key="2">
    <source>
        <dbReference type="SAM" id="MobiDB-lite"/>
    </source>
</evidence>
<dbReference type="STRING" id="1294263.JCM21531_4004"/>
<keyword evidence="5" id="KW-1185">Reference proteome</keyword>
<dbReference type="Proteomes" id="UP000019109">
    <property type="component" value="Unassembled WGS sequence"/>
</dbReference>
<dbReference type="EMBL" id="BAVR01000068">
    <property type="protein sequence ID" value="GAE90395.1"/>
    <property type="molecule type" value="Genomic_DNA"/>
</dbReference>
<dbReference type="GO" id="GO:0030245">
    <property type="term" value="P:cellulose catabolic process"/>
    <property type="evidence" value="ECO:0007669"/>
    <property type="project" value="UniProtKB-KW"/>
</dbReference>
<evidence type="ECO:0000313" key="4">
    <source>
        <dbReference type="EMBL" id="GAE90395.1"/>
    </source>
</evidence>
<reference evidence="4" key="1">
    <citation type="journal article" date="2014" name="Genome Announc.">
        <title>Draft Genome Sequence of Clostridium straminisolvens Strain JCM 21531T, Isolated from a Cellulose-Degrading Bacterial Community.</title>
        <authorList>
            <person name="Yuki M."/>
            <person name="Oshima K."/>
            <person name="Suda W."/>
            <person name="Sakamoto M."/>
            <person name="Kitamura K."/>
            <person name="Iida T."/>
            <person name="Hattori M."/>
            <person name="Ohkuma M."/>
        </authorList>
    </citation>
    <scope>NUCLEOTIDE SEQUENCE [LARGE SCALE GENOMIC DNA]</scope>
    <source>
        <strain evidence="4">JCM 21531</strain>
    </source>
</reference>
<dbReference type="RefSeq" id="WP_038290980.1">
    <property type="nucleotide sequence ID" value="NZ_BAVR01000068.1"/>
</dbReference>
<sequence>MKFPFYYCSNNFDIKSISVIGDFNNWDGSRNILEKYADGTWMTEVELSPGNYRYKFLINGNIYFNDPNALIYTHDDRGSTASLIVIDESNKRVINTQPASLSIESYSFFGVDKELLFCESSERKYYMDKHVRLMSKIRFSGIAGLHTVNAIWYTPNNEIYEVQERVLNDVDKNENNENEALFQININGDTPEGEWRLQIFINGTFTLEESFSVELKQPEVLDETVSDDASIPSMDSEIPNFIIEQSIRDNLNSSEAKTDLQTEAEKEELSGEDLLDLFEDIKESNISDSKKISSPDEVEVPTDSNIMDLFDEIRKSEPSDESPLGMANEAGGISNETEQSDTGIDELLELKEFINSSQDLDKKSETEKSDSSKSDDATDEEDINEIFKGIKDTNG</sequence>
<evidence type="ECO:0000256" key="1">
    <source>
        <dbReference type="ARBA" id="ARBA00023001"/>
    </source>
</evidence>
<feature type="region of interest" description="Disordered" evidence="2">
    <location>
        <begin position="311"/>
        <end position="395"/>
    </location>
</feature>
<dbReference type="SUPFAM" id="SSF81296">
    <property type="entry name" value="E set domains"/>
    <property type="match status" value="1"/>
</dbReference>
<dbReference type="InterPro" id="IPR013783">
    <property type="entry name" value="Ig-like_fold"/>
</dbReference>
<evidence type="ECO:0000259" key="3">
    <source>
        <dbReference type="Pfam" id="PF16561"/>
    </source>
</evidence>